<sequence>MTNSMFWNEVIGWVFTSLAVGGFIYLVTLSLDKKPLFGDNDTDRDIANNERKKAQRLYKQQKKALKAATKRAKA</sequence>
<keyword evidence="2" id="KW-1133">Transmembrane helix</keyword>
<keyword evidence="4" id="KW-1185">Reference proteome</keyword>
<evidence type="ECO:0000256" key="2">
    <source>
        <dbReference type="SAM" id="Phobius"/>
    </source>
</evidence>
<dbReference type="Proteomes" id="UP001519418">
    <property type="component" value="Unassembled WGS sequence"/>
</dbReference>
<feature type="transmembrane region" description="Helical" evidence="2">
    <location>
        <begin position="6"/>
        <end position="27"/>
    </location>
</feature>
<evidence type="ECO:0000313" key="4">
    <source>
        <dbReference type="Proteomes" id="UP001519418"/>
    </source>
</evidence>
<keyword evidence="2" id="KW-0812">Transmembrane</keyword>
<keyword evidence="1" id="KW-0175">Coiled coil</keyword>
<protein>
    <submittedName>
        <fullName evidence="3">Uncharacterized protein</fullName>
    </submittedName>
</protein>
<reference evidence="3 4" key="1">
    <citation type="submission" date="2020-02" db="EMBL/GenBank/DDBJ databases">
        <title>Fructobacillus sp. isolated from paper mulberry of Taiwan.</title>
        <authorList>
            <person name="Lin S.-T."/>
        </authorList>
    </citation>
    <scope>NUCLEOTIDE SEQUENCE [LARGE SCALE GENOMIC DNA]</scope>
    <source>
        <strain evidence="3 4">M1-10</strain>
    </source>
</reference>
<evidence type="ECO:0000256" key="1">
    <source>
        <dbReference type="SAM" id="Coils"/>
    </source>
</evidence>
<keyword evidence="2" id="KW-0472">Membrane</keyword>
<gene>
    <name evidence="3" type="ORF">G6R27_03100</name>
</gene>
<name>A0ABS5QPC7_9LACO</name>
<accession>A0ABS5QPC7</accession>
<dbReference type="RefSeq" id="WP_213819611.1">
    <property type="nucleotide sequence ID" value="NZ_JAAMFI010000001.1"/>
</dbReference>
<evidence type="ECO:0000313" key="3">
    <source>
        <dbReference type="EMBL" id="MBS9335028.1"/>
    </source>
</evidence>
<comment type="caution">
    <text evidence="3">The sequence shown here is derived from an EMBL/GenBank/DDBJ whole genome shotgun (WGS) entry which is preliminary data.</text>
</comment>
<dbReference type="EMBL" id="JAAMFI010000001">
    <property type="protein sequence ID" value="MBS9335028.1"/>
    <property type="molecule type" value="Genomic_DNA"/>
</dbReference>
<organism evidence="3 4">
    <name type="scientific">Fructobacillus papyriferae</name>
    <dbReference type="NCBI Taxonomy" id="2713171"/>
    <lineage>
        <taxon>Bacteria</taxon>
        <taxon>Bacillati</taxon>
        <taxon>Bacillota</taxon>
        <taxon>Bacilli</taxon>
        <taxon>Lactobacillales</taxon>
        <taxon>Lactobacillaceae</taxon>
        <taxon>Fructobacillus</taxon>
    </lineage>
</organism>
<proteinExistence type="predicted"/>
<feature type="coiled-coil region" evidence="1">
    <location>
        <begin position="44"/>
        <end position="71"/>
    </location>
</feature>